<dbReference type="Pfam" id="PF11951">
    <property type="entry name" value="Fungal_trans_2"/>
    <property type="match status" value="1"/>
</dbReference>
<comment type="subcellular location">
    <subcellularLocation>
        <location evidence="1">Nucleus</location>
    </subcellularLocation>
</comment>
<dbReference type="PANTHER" id="PTHR37534">
    <property type="entry name" value="TRANSCRIPTIONAL ACTIVATOR PROTEIN UGA3"/>
    <property type="match status" value="1"/>
</dbReference>
<evidence type="ECO:0000256" key="1">
    <source>
        <dbReference type="ARBA" id="ARBA00004123"/>
    </source>
</evidence>
<keyword evidence="2" id="KW-0539">Nucleus</keyword>
<protein>
    <submittedName>
        <fullName evidence="4">Lysyl oxidase 2 3 4</fullName>
    </submittedName>
</protein>
<gene>
    <name evidence="4" type="ORF">FALBO_14365</name>
</gene>
<evidence type="ECO:0000313" key="4">
    <source>
        <dbReference type="EMBL" id="KAF4458889.1"/>
    </source>
</evidence>
<comment type="caution">
    <text evidence="4">The sequence shown here is derived from an EMBL/GenBank/DDBJ whole genome shotgun (WGS) entry which is preliminary data.</text>
</comment>
<dbReference type="Proteomes" id="UP000554235">
    <property type="component" value="Unassembled WGS sequence"/>
</dbReference>
<dbReference type="OrthoDB" id="3477330at2759"/>
<dbReference type="EMBL" id="JAADYS010002322">
    <property type="protein sequence ID" value="KAF4458889.1"/>
    <property type="molecule type" value="Genomic_DNA"/>
</dbReference>
<evidence type="ECO:0000313" key="5">
    <source>
        <dbReference type="Proteomes" id="UP000554235"/>
    </source>
</evidence>
<reference evidence="4 5" key="1">
    <citation type="submission" date="2020-01" db="EMBL/GenBank/DDBJ databases">
        <title>Identification and distribution of gene clusters putatively required for synthesis of sphingolipid metabolism inhibitors in phylogenetically diverse species of the filamentous fungus Fusarium.</title>
        <authorList>
            <person name="Kim H.-S."/>
            <person name="Busman M."/>
            <person name="Brown D.W."/>
            <person name="Divon H."/>
            <person name="Uhlig S."/>
            <person name="Proctor R.H."/>
        </authorList>
    </citation>
    <scope>NUCLEOTIDE SEQUENCE [LARGE SCALE GENOMIC DNA]</scope>
    <source>
        <strain evidence="4 5">NRRL 20459</strain>
    </source>
</reference>
<dbReference type="InterPro" id="IPR021858">
    <property type="entry name" value="Fun_TF"/>
</dbReference>
<feature type="compositionally biased region" description="Polar residues" evidence="3">
    <location>
        <begin position="58"/>
        <end position="70"/>
    </location>
</feature>
<dbReference type="AlphaFoldDB" id="A0A8H4L0B8"/>
<sequence>MPPKSRSRAMTFTGCWTYKSRVRYNQSDIDKLLFDLDQCAESGLSSRQGPFSAFPATSGDTPQASTSPESGPTVPVSPIQPDVLPQIPMLQDVAIDKQQDLPSETALWFPLDSPNFITTSFLELNASLNAPSLAVDTSPDEQQLVQQSSPFANGYAITPSSCLSTYSPEADYRLIRHIHTSIFGDDEIDSLMSHYNIHVAELLQAIDHSGNPFRTLYLSTALEGVSHRVSDIGPSTAKVYTALCNSLAAAAAFHRWNCDKRQIKHREMGAKYRYHAIQLLQDAVGEVPPVAHYKLLMIAVMSLVTIGIMSGEGDDFRLHINAAYQLRSLRSRWKLVSRSSKQLNEIGAFLALLARTIAFQASPSPWNVQDDVSAGETMIIQSSGCYEYVYGVTPSIAAAIHHTCHLAEHLARFRNEKQESMSDNFLEACEELGNKLQSWQLASENICSIPKGDGLRFSMLTHQANAWHGAALIYYYTRIQGAQAAHLVQEVECVAEHLHAAEDIKLTTGTVQQRLSMAPITWPALIASCNALRGQRDTWRKWWERIELYNIANNSKQWDIVRKLWDKMDQREQNGEEPLQWMELFDSIGIQLLST</sequence>
<dbReference type="PANTHER" id="PTHR37534:SF46">
    <property type="entry name" value="ZN(II)2CYS6 TRANSCRIPTION FACTOR (EUROFUNG)"/>
    <property type="match status" value="1"/>
</dbReference>
<evidence type="ECO:0000256" key="2">
    <source>
        <dbReference type="ARBA" id="ARBA00023242"/>
    </source>
</evidence>
<feature type="region of interest" description="Disordered" evidence="3">
    <location>
        <begin position="46"/>
        <end position="75"/>
    </location>
</feature>
<evidence type="ECO:0000256" key="3">
    <source>
        <dbReference type="SAM" id="MobiDB-lite"/>
    </source>
</evidence>
<proteinExistence type="predicted"/>
<dbReference type="GO" id="GO:0005634">
    <property type="term" value="C:nucleus"/>
    <property type="evidence" value="ECO:0007669"/>
    <property type="project" value="UniProtKB-SubCell"/>
</dbReference>
<accession>A0A8H4L0B8</accession>
<name>A0A8H4L0B8_9HYPO</name>
<keyword evidence="5" id="KW-1185">Reference proteome</keyword>
<organism evidence="4 5">
    <name type="scientific">Fusarium albosuccineum</name>
    <dbReference type="NCBI Taxonomy" id="1237068"/>
    <lineage>
        <taxon>Eukaryota</taxon>
        <taxon>Fungi</taxon>
        <taxon>Dikarya</taxon>
        <taxon>Ascomycota</taxon>
        <taxon>Pezizomycotina</taxon>
        <taxon>Sordariomycetes</taxon>
        <taxon>Hypocreomycetidae</taxon>
        <taxon>Hypocreales</taxon>
        <taxon>Nectriaceae</taxon>
        <taxon>Fusarium</taxon>
        <taxon>Fusarium decemcellulare species complex</taxon>
    </lineage>
</organism>